<organism evidence="2">
    <name type="scientific">marine sediment metagenome</name>
    <dbReference type="NCBI Taxonomy" id="412755"/>
    <lineage>
        <taxon>unclassified sequences</taxon>
        <taxon>metagenomes</taxon>
        <taxon>ecological metagenomes</taxon>
    </lineage>
</organism>
<dbReference type="EMBL" id="LAZR01015596">
    <property type="protein sequence ID" value="KKM08222.1"/>
    <property type="molecule type" value="Genomic_DNA"/>
</dbReference>
<accession>A0A0F9HYN8</accession>
<dbReference type="AlphaFoldDB" id="A0A0F9HYN8"/>
<feature type="region of interest" description="Disordered" evidence="1">
    <location>
        <begin position="39"/>
        <end position="63"/>
    </location>
</feature>
<proteinExistence type="predicted"/>
<sequence length="110" mass="12745">MTLHIDQSQDKDAIDTPSIEYMRMAKKWPLLEALREGTEAMREGPDKWLPKNPKESDEMYNGRKSRTFLTPAFDDSIRTMVSKPFRKNVVVSDDVPEELEILESNTDREG</sequence>
<gene>
    <name evidence="2" type="ORF">LCGC14_1725950</name>
</gene>
<feature type="non-terminal residue" evidence="2">
    <location>
        <position position="110"/>
    </location>
</feature>
<protein>
    <submittedName>
        <fullName evidence="2">Uncharacterized protein</fullName>
    </submittedName>
</protein>
<name>A0A0F9HYN8_9ZZZZ</name>
<feature type="compositionally biased region" description="Basic and acidic residues" evidence="1">
    <location>
        <begin position="39"/>
        <end position="61"/>
    </location>
</feature>
<evidence type="ECO:0000256" key="1">
    <source>
        <dbReference type="SAM" id="MobiDB-lite"/>
    </source>
</evidence>
<comment type="caution">
    <text evidence="2">The sequence shown here is derived from an EMBL/GenBank/DDBJ whole genome shotgun (WGS) entry which is preliminary data.</text>
</comment>
<evidence type="ECO:0000313" key="2">
    <source>
        <dbReference type="EMBL" id="KKM08222.1"/>
    </source>
</evidence>
<reference evidence="2" key="1">
    <citation type="journal article" date="2015" name="Nature">
        <title>Complex archaea that bridge the gap between prokaryotes and eukaryotes.</title>
        <authorList>
            <person name="Spang A."/>
            <person name="Saw J.H."/>
            <person name="Jorgensen S.L."/>
            <person name="Zaremba-Niedzwiedzka K."/>
            <person name="Martijn J."/>
            <person name="Lind A.E."/>
            <person name="van Eijk R."/>
            <person name="Schleper C."/>
            <person name="Guy L."/>
            <person name="Ettema T.J."/>
        </authorList>
    </citation>
    <scope>NUCLEOTIDE SEQUENCE</scope>
</reference>